<protein>
    <submittedName>
        <fullName evidence="1">Uncharacterized protein</fullName>
    </submittedName>
</protein>
<evidence type="ECO:0000313" key="2">
    <source>
        <dbReference type="Proteomes" id="UP000054217"/>
    </source>
</evidence>
<dbReference type="InParanoid" id="A0A0C3NBX7"/>
<organism evidence="1 2">
    <name type="scientific">Pisolithus tinctorius Marx 270</name>
    <dbReference type="NCBI Taxonomy" id="870435"/>
    <lineage>
        <taxon>Eukaryota</taxon>
        <taxon>Fungi</taxon>
        <taxon>Dikarya</taxon>
        <taxon>Basidiomycota</taxon>
        <taxon>Agaricomycotina</taxon>
        <taxon>Agaricomycetes</taxon>
        <taxon>Agaricomycetidae</taxon>
        <taxon>Boletales</taxon>
        <taxon>Sclerodermatineae</taxon>
        <taxon>Pisolithaceae</taxon>
        <taxon>Pisolithus</taxon>
    </lineage>
</organism>
<gene>
    <name evidence="1" type="ORF">M404DRAFT_558694</name>
</gene>
<dbReference type="Proteomes" id="UP000054217">
    <property type="component" value="Unassembled WGS sequence"/>
</dbReference>
<proteinExistence type="predicted"/>
<keyword evidence="2" id="KW-1185">Reference proteome</keyword>
<reference evidence="1 2" key="1">
    <citation type="submission" date="2014-04" db="EMBL/GenBank/DDBJ databases">
        <authorList>
            <consortium name="DOE Joint Genome Institute"/>
            <person name="Kuo A."/>
            <person name="Kohler A."/>
            <person name="Costa M.D."/>
            <person name="Nagy L.G."/>
            <person name="Floudas D."/>
            <person name="Copeland A."/>
            <person name="Barry K.W."/>
            <person name="Cichocki N."/>
            <person name="Veneault-Fourrey C."/>
            <person name="LaButti K."/>
            <person name="Lindquist E.A."/>
            <person name="Lipzen A."/>
            <person name="Lundell T."/>
            <person name="Morin E."/>
            <person name="Murat C."/>
            <person name="Sun H."/>
            <person name="Tunlid A."/>
            <person name="Henrissat B."/>
            <person name="Grigoriev I.V."/>
            <person name="Hibbett D.S."/>
            <person name="Martin F."/>
            <person name="Nordberg H.P."/>
            <person name="Cantor M.N."/>
            <person name="Hua S.X."/>
        </authorList>
    </citation>
    <scope>NUCLEOTIDE SEQUENCE [LARGE SCALE GENOMIC DNA]</scope>
    <source>
        <strain evidence="1 2">Marx 270</strain>
    </source>
</reference>
<feature type="non-terminal residue" evidence="1">
    <location>
        <position position="1"/>
    </location>
</feature>
<accession>A0A0C3NBX7</accession>
<dbReference type="EMBL" id="KN832233">
    <property type="protein sequence ID" value="KIN93078.1"/>
    <property type="molecule type" value="Genomic_DNA"/>
</dbReference>
<name>A0A0C3NBX7_PISTI</name>
<dbReference type="HOGENOM" id="CLU_3056133_0_0_1"/>
<evidence type="ECO:0000313" key="1">
    <source>
        <dbReference type="EMBL" id="KIN93078.1"/>
    </source>
</evidence>
<dbReference type="AlphaFoldDB" id="A0A0C3NBX7"/>
<reference evidence="2" key="2">
    <citation type="submission" date="2015-01" db="EMBL/GenBank/DDBJ databases">
        <title>Evolutionary Origins and Diversification of the Mycorrhizal Mutualists.</title>
        <authorList>
            <consortium name="DOE Joint Genome Institute"/>
            <consortium name="Mycorrhizal Genomics Consortium"/>
            <person name="Kohler A."/>
            <person name="Kuo A."/>
            <person name="Nagy L.G."/>
            <person name="Floudas D."/>
            <person name="Copeland A."/>
            <person name="Barry K.W."/>
            <person name="Cichocki N."/>
            <person name="Veneault-Fourrey C."/>
            <person name="LaButti K."/>
            <person name="Lindquist E.A."/>
            <person name="Lipzen A."/>
            <person name="Lundell T."/>
            <person name="Morin E."/>
            <person name="Murat C."/>
            <person name="Riley R."/>
            <person name="Ohm R."/>
            <person name="Sun H."/>
            <person name="Tunlid A."/>
            <person name="Henrissat B."/>
            <person name="Grigoriev I.V."/>
            <person name="Hibbett D.S."/>
            <person name="Martin F."/>
        </authorList>
    </citation>
    <scope>NUCLEOTIDE SEQUENCE [LARGE SCALE GENOMIC DNA]</scope>
    <source>
        <strain evidence="2">Marx 270</strain>
    </source>
</reference>
<sequence length="54" mass="6392">LVLTLRLRELPLLLSSDEMYTLYTRQAHPQRHADFSRLRQCSLSVRVRSDYVMG</sequence>